<feature type="transmembrane region" description="Helical" evidence="5">
    <location>
        <begin position="141"/>
        <end position="160"/>
    </location>
</feature>
<dbReference type="RefSeq" id="WP_058500027.1">
    <property type="nucleotide sequence ID" value="NZ_CAAAHW010000001.1"/>
</dbReference>
<gene>
    <name evidence="6" type="ORF">Lgra_2936</name>
    <name evidence="7" type="ORF">NCTC12388_00896</name>
</gene>
<evidence type="ECO:0000313" key="7">
    <source>
        <dbReference type="EMBL" id="STX42984.1"/>
    </source>
</evidence>
<evidence type="ECO:0000256" key="1">
    <source>
        <dbReference type="ARBA" id="ARBA00004141"/>
    </source>
</evidence>
<dbReference type="EMBL" id="LNYE01000029">
    <property type="protein sequence ID" value="KTD06159.1"/>
    <property type="molecule type" value="Genomic_DNA"/>
</dbReference>
<evidence type="ECO:0000256" key="4">
    <source>
        <dbReference type="ARBA" id="ARBA00023136"/>
    </source>
</evidence>
<organism evidence="7 9">
    <name type="scientific">Legionella gratiana</name>
    <dbReference type="NCBI Taxonomy" id="45066"/>
    <lineage>
        <taxon>Bacteria</taxon>
        <taxon>Pseudomonadati</taxon>
        <taxon>Pseudomonadota</taxon>
        <taxon>Gammaproteobacteria</taxon>
        <taxon>Legionellales</taxon>
        <taxon>Legionellaceae</taxon>
        <taxon>Legionella</taxon>
    </lineage>
</organism>
<evidence type="ECO:0000256" key="2">
    <source>
        <dbReference type="ARBA" id="ARBA00022692"/>
    </source>
</evidence>
<dbReference type="OrthoDB" id="9759676at2"/>
<keyword evidence="2 5" id="KW-0812">Transmembrane</keyword>
<dbReference type="Proteomes" id="UP000054691">
    <property type="component" value="Unassembled WGS sequence"/>
</dbReference>
<feature type="transmembrane region" description="Helical" evidence="5">
    <location>
        <begin position="414"/>
        <end position="433"/>
    </location>
</feature>
<dbReference type="GO" id="GO:0016020">
    <property type="term" value="C:membrane"/>
    <property type="evidence" value="ECO:0007669"/>
    <property type="project" value="UniProtKB-SubCell"/>
</dbReference>
<feature type="transmembrane region" description="Helical" evidence="5">
    <location>
        <begin position="21"/>
        <end position="41"/>
    </location>
</feature>
<dbReference type="InterPro" id="IPR053153">
    <property type="entry name" value="APC_K+_Transporter"/>
</dbReference>
<feature type="transmembrane region" description="Helical" evidence="5">
    <location>
        <begin position="253"/>
        <end position="279"/>
    </location>
</feature>
<evidence type="ECO:0000256" key="5">
    <source>
        <dbReference type="SAM" id="Phobius"/>
    </source>
</evidence>
<dbReference type="EMBL" id="UGOB01000001">
    <property type="protein sequence ID" value="STX42984.1"/>
    <property type="molecule type" value="Genomic_DNA"/>
</dbReference>
<dbReference type="Pfam" id="PF13520">
    <property type="entry name" value="AA_permease_2"/>
    <property type="match status" value="1"/>
</dbReference>
<dbReference type="Gene3D" id="1.20.1740.10">
    <property type="entry name" value="Amino acid/polyamine transporter I"/>
    <property type="match status" value="1"/>
</dbReference>
<dbReference type="AlphaFoldDB" id="A0A378J5E3"/>
<dbReference type="Proteomes" id="UP000254476">
    <property type="component" value="Unassembled WGS sequence"/>
</dbReference>
<feature type="transmembrane region" description="Helical" evidence="5">
    <location>
        <begin position="214"/>
        <end position="233"/>
    </location>
</feature>
<accession>A0A378J5E3</accession>
<evidence type="ECO:0000313" key="8">
    <source>
        <dbReference type="Proteomes" id="UP000054691"/>
    </source>
</evidence>
<feature type="transmembrane region" description="Helical" evidence="5">
    <location>
        <begin position="116"/>
        <end position="135"/>
    </location>
</feature>
<sequence length="623" mass="69377">MSLINKILGKPLTLKAKKKQELSILTGIPALGLDSLSSIAYGPEATLTILLPAGIIGLHYFFALSLLVVLVLIFLYFSYLQTAAAYPERGGAYVVASDNLGKKYGLGAAISLMLDYLLNVTVGISAGVGALVSAIPSLHPYTLTLCLAILLMLTAINLRGLRETGTLFLSPIVIFILCMLIAMIIGVVDVWINNGHPYPVNTPPKIKTSSNETLTFWILLTALAYGLTAMTGVEAVSNAVSLFRKPRVKNAQWTLTIIVGTLTLFLIFIGYLCPAYHILAMDQEQPGYQTILSQIVEATTGKGVFYFISIASIFFVLAYSAQTSFSGFPRICRLLAEDNYLPYFFAERGRRLVFSAGIIILAIFSAVILIAFKGITNNLIPLFAVGSFSAFLFSQTGMVVYWFRNKNRQIGYKLIINALGAVITAVALLIIIITKFMQGAWIIVMIAPTLAFLMYRIKRHYEKIALEIQNPIAIDPLSLKHPIVIIPIHGLDLIAEKAIQFGMLLSDDITAVFIDAGYEDVERLKQLWHEKIEVPAKKVDKEIPKLEIIKSPYRRIYKPLLNFVNKVRKERKNELIAFIIPELVEPKWYEHLLHNIHATGLRALLFLERDPRTIVITVPWYLR</sequence>
<feature type="transmembrane region" description="Helical" evidence="5">
    <location>
        <begin position="53"/>
        <end position="79"/>
    </location>
</feature>
<name>A0A378J5E3_9GAMM</name>
<reference evidence="7 9" key="2">
    <citation type="submission" date="2018-06" db="EMBL/GenBank/DDBJ databases">
        <authorList>
            <consortium name="Pathogen Informatics"/>
            <person name="Doyle S."/>
        </authorList>
    </citation>
    <scope>NUCLEOTIDE SEQUENCE [LARGE SCALE GENOMIC DNA]</scope>
    <source>
        <strain evidence="7 9">NCTC12388</strain>
    </source>
</reference>
<feature type="transmembrane region" description="Helical" evidence="5">
    <location>
        <begin position="352"/>
        <end position="372"/>
    </location>
</feature>
<reference evidence="6 8" key="1">
    <citation type="submission" date="2015-11" db="EMBL/GenBank/DDBJ databases">
        <title>Genomic analysis of 38 Legionella species identifies large and diverse effector repertoires.</title>
        <authorList>
            <person name="Burstein D."/>
            <person name="Amaro F."/>
            <person name="Zusman T."/>
            <person name="Lifshitz Z."/>
            <person name="Cohen O."/>
            <person name="Gilbert J.A."/>
            <person name="Pupko T."/>
            <person name="Shuman H.A."/>
            <person name="Segal G."/>
        </authorList>
    </citation>
    <scope>NUCLEOTIDE SEQUENCE [LARGE SCALE GENOMIC DNA]</scope>
    <source>
        <strain evidence="6 8">Lyon 8420412</strain>
    </source>
</reference>
<protein>
    <submittedName>
        <fullName evidence="7">Aminoacid/polyamine transporter</fullName>
    </submittedName>
</protein>
<evidence type="ECO:0000256" key="3">
    <source>
        <dbReference type="ARBA" id="ARBA00022989"/>
    </source>
</evidence>
<comment type="subcellular location">
    <subcellularLocation>
        <location evidence="1">Membrane</location>
        <topology evidence="1">Multi-pass membrane protein</topology>
    </subcellularLocation>
</comment>
<keyword evidence="8" id="KW-1185">Reference proteome</keyword>
<feature type="transmembrane region" description="Helical" evidence="5">
    <location>
        <begin position="303"/>
        <end position="321"/>
    </location>
</feature>
<dbReference type="STRING" id="45066.Lgra_2936"/>
<dbReference type="InterPro" id="IPR002293">
    <property type="entry name" value="AA/rel_permease1"/>
</dbReference>
<dbReference type="PANTHER" id="PTHR47704:SF1">
    <property type="entry name" value="POTASSIUM TRANSPORTER KIMA"/>
    <property type="match status" value="1"/>
</dbReference>
<keyword evidence="4 5" id="KW-0472">Membrane</keyword>
<evidence type="ECO:0000313" key="6">
    <source>
        <dbReference type="EMBL" id="KTD06159.1"/>
    </source>
</evidence>
<evidence type="ECO:0000313" key="9">
    <source>
        <dbReference type="Proteomes" id="UP000254476"/>
    </source>
</evidence>
<feature type="transmembrane region" description="Helical" evidence="5">
    <location>
        <begin position="439"/>
        <end position="457"/>
    </location>
</feature>
<proteinExistence type="predicted"/>
<feature type="transmembrane region" description="Helical" evidence="5">
    <location>
        <begin position="172"/>
        <end position="194"/>
    </location>
</feature>
<keyword evidence="3 5" id="KW-1133">Transmembrane helix</keyword>
<feature type="transmembrane region" description="Helical" evidence="5">
    <location>
        <begin position="378"/>
        <end position="402"/>
    </location>
</feature>
<dbReference type="PANTHER" id="PTHR47704">
    <property type="entry name" value="POTASSIUM TRANSPORTER KIMA"/>
    <property type="match status" value="1"/>
</dbReference>
<dbReference type="GO" id="GO:0022857">
    <property type="term" value="F:transmembrane transporter activity"/>
    <property type="evidence" value="ECO:0007669"/>
    <property type="project" value="InterPro"/>
</dbReference>